<organism evidence="1">
    <name type="scientific">marine metagenome</name>
    <dbReference type="NCBI Taxonomy" id="408172"/>
    <lineage>
        <taxon>unclassified sequences</taxon>
        <taxon>metagenomes</taxon>
        <taxon>ecological metagenomes</taxon>
    </lineage>
</organism>
<sequence length="28" mass="3253">MKEIGIIDELTDLNPDLSPNLIQELKNW</sequence>
<evidence type="ECO:0000313" key="1">
    <source>
        <dbReference type="EMBL" id="SVE24352.1"/>
    </source>
</evidence>
<name>A0A383BWR7_9ZZZZ</name>
<proteinExistence type="predicted"/>
<reference evidence="1" key="1">
    <citation type="submission" date="2018-05" db="EMBL/GenBank/DDBJ databases">
        <authorList>
            <person name="Lanie J.A."/>
            <person name="Ng W.-L."/>
            <person name="Kazmierczak K.M."/>
            <person name="Andrzejewski T.M."/>
            <person name="Davidsen T.M."/>
            <person name="Wayne K.J."/>
            <person name="Tettelin H."/>
            <person name="Glass J.I."/>
            <person name="Rusch D."/>
            <person name="Podicherti R."/>
            <person name="Tsui H.-C.T."/>
            <person name="Winkler M.E."/>
        </authorList>
    </citation>
    <scope>NUCLEOTIDE SEQUENCE</scope>
</reference>
<protein>
    <submittedName>
        <fullName evidence="1">Uncharacterized protein</fullName>
    </submittedName>
</protein>
<gene>
    <name evidence="1" type="ORF">METZ01_LOCUS477206</name>
</gene>
<accession>A0A383BWR7</accession>
<dbReference type="AlphaFoldDB" id="A0A383BWR7"/>
<feature type="non-terminal residue" evidence="1">
    <location>
        <position position="28"/>
    </location>
</feature>
<dbReference type="EMBL" id="UINC01203887">
    <property type="protein sequence ID" value="SVE24352.1"/>
    <property type="molecule type" value="Genomic_DNA"/>
</dbReference>